<reference evidence="3" key="1">
    <citation type="submission" date="2022-10" db="EMBL/GenBank/DDBJ databases">
        <authorList>
            <person name="Chen Y."/>
            <person name="Dougan E. K."/>
            <person name="Chan C."/>
            <person name="Rhodes N."/>
            <person name="Thang M."/>
        </authorList>
    </citation>
    <scope>NUCLEOTIDE SEQUENCE</scope>
</reference>
<dbReference type="Gene3D" id="3.40.50.300">
    <property type="entry name" value="P-loop containing nucleotide triphosphate hydrolases"/>
    <property type="match status" value="1"/>
</dbReference>
<evidence type="ECO:0000313" key="3">
    <source>
        <dbReference type="EMBL" id="CAI3972202.1"/>
    </source>
</evidence>
<reference evidence="4" key="2">
    <citation type="submission" date="2024-04" db="EMBL/GenBank/DDBJ databases">
        <authorList>
            <person name="Chen Y."/>
            <person name="Shah S."/>
            <person name="Dougan E. K."/>
            <person name="Thang M."/>
            <person name="Chan C."/>
        </authorList>
    </citation>
    <scope>NUCLEOTIDE SEQUENCE [LARGE SCALE GENOMIC DNA]</scope>
</reference>
<dbReference type="GO" id="GO:0005525">
    <property type="term" value="F:GTP binding"/>
    <property type="evidence" value="ECO:0007669"/>
    <property type="project" value="InterPro"/>
</dbReference>
<evidence type="ECO:0000259" key="2">
    <source>
        <dbReference type="Pfam" id="PF01926"/>
    </source>
</evidence>
<proteinExistence type="predicted"/>
<dbReference type="EMBL" id="CAMXCT020000001">
    <property type="protein sequence ID" value="CAL1125577.1"/>
    <property type="molecule type" value="Genomic_DNA"/>
</dbReference>
<dbReference type="SUPFAM" id="SSF52540">
    <property type="entry name" value="P-loop containing nucleoside triphosphate hydrolases"/>
    <property type="match status" value="1"/>
</dbReference>
<gene>
    <name evidence="3" type="ORF">C1SCF055_LOCUS792</name>
</gene>
<dbReference type="AlphaFoldDB" id="A0A9P1FFR4"/>
<feature type="domain" description="G" evidence="2">
    <location>
        <begin position="67"/>
        <end position="218"/>
    </location>
</feature>
<evidence type="ECO:0000313" key="5">
    <source>
        <dbReference type="Proteomes" id="UP001152797"/>
    </source>
</evidence>
<sequence length="886" mass="98058">MRNAQQSEHLEATGGWAEQLQGLYRALRELDRPASELGVPHPHGQEWYELLVHKLLPQAETQPWLVVAVVGGTNIGKSVIFNHLAREAASSASPLAAGTRHPVCLVPEEFADSERLEELFEGFELERWHSSDDPLSKDPENKLFWRTSTSVPPRLMLLDTPDIDSDVQVNWERADAIRQAADVLIAVLTQQKYNDAAVKKFFRQAAAADKAVIVVFNQVHIQEDREYWPQWLHTFVDETGAHPELVYVVPSDRASAGALSLPFYFVGSDGRAPLAEPASLSDELAAMHFDAIKVRTLRGALRRVVDPREGVPGYLHSIREASSGFASALEVLQSANVARVDWPSLPPKILVHEISKWWDERRSGWSRSIHGAYRTVWEGVTWPVRKGWEAMNPPAPDAMEQFQNQEREAITKSVERLLAELERLAQVGNETLRPRMQALLGGGARAKLLSTLAARHEELPPIGDDFRTYLRKELDAWAVEHPQATRWLQSADHVAAIARPAISVSLFFGGMMMIDGVAAQAAGQAATHLATEVTVASGITGGGDAVVAASGSGVARAAARLFGNLQRGYAELRVRWFYETLQDVLLGDVIAELQASDFAKLLAPAAGWSDREDGMLKSIEVVSGLLRTVLGLVIVGMLGGGAWYGYQIYHARELTEQRLADRERELEARQQELAASQAEVEQLTGKVAEQSVQIDRLDTAVRLLKVDHRVAQIVVVGQELGPDGEVETTTFNFVEVDNDQNALEQPRTFTIEGDLLYIDTWVAKFADEHVENEDPLRSTSICLFKRLFSENQAPVDGFVLDPIGSRPVAYSRGSEMTELERDLWTNFWDYANDPERAEATGIRSVHGEAPSIELRRGNVYKLTLRASGGLSINAERLPPGLQPFGA</sequence>
<protein>
    <recommendedName>
        <fullName evidence="2">G domain-containing protein</fullName>
    </recommendedName>
</protein>
<dbReference type="InterPro" id="IPR006073">
    <property type="entry name" value="GTP-bd"/>
</dbReference>
<feature type="coiled-coil region" evidence="1">
    <location>
        <begin position="652"/>
        <end position="686"/>
    </location>
</feature>
<evidence type="ECO:0000256" key="1">
    <source>
        <dbReference type="SAM" id="Coils"/>
    </source>
</evidence>
<name>A0A9P1FFR4_9DINO</name>
<keyword evidence="1" id="KW-0175">Coiled coil</keyword>
<evidence type="ECO:0000313" key="4">
    <source>
        <dbReference type="EMBL" id="CAL1125577.1"/>
    </source>
</evidence>
<dbReference type="EMBL" id="CAMXCT030000001">
    <property type="protein sequence ID" value="CAL4759514.1"/>
    <property type="molecule type" value="Genomic_DNA"/>
</dbReference>
<dbReference type="Proteomes" id="UP001152797">
    <property type="component" value="Unassembled WGS sequence"/>
</dbReference>
<dbReference type="InterPro" id="IPR027417">
    <property type="entry name" value="P-loop_NTPase"/>
</dbReference>
<organism evidence="3">
    <name type="scientific">Cladocopium goreaui</name>
    <dbReference type="NCBI Taxonomy" id="2562237"/>
    <lineage>
        <taxon>Eukaryota</taxon>
        <taxon>Sar</taxon>
        <taxon>Alveolata</taxon>
        <taxon>Dinophyceae</taxon>
        <taxon>Suessiales</taxon>
        <taxon>Symbiodiniaceae</taxon>
        <taxon>Cladocopium</taxon>
    </lineage>
</organism>
<dbReference type="Pfam" id="PF01926">
    <property type="entry name" value="MMR_HSR1"/>
    <property type="match status" value="1"/>
</dbReference>
<accession>A0A9P1FFR4</accession>
<comment type="caution">
    <text evidence="3">The sequence shown here is derived from an EMBL/GenBank/DDBJ whole genome shotgun (WGS) entry which is preliminary data.</text>
</comment>
<keyword evidence="5" id="KW-1185">Reference proteome</keyword>
<dbReference type="EMBL" id="CAMXCT010000001">
    <property type="protein sequence ID" value="CAI3972202.1"/>
    <property type="molecule type" value="Genomic_DNA"/>
</dbReference>